<dbReference type="RefSeq" id="WP_153664115.1">
    <property type="nucleotide sequence ID" value="NZ_JAAIKR010000010.1"/>
</dbReference>
<dbReference type="InterPro" id="IPR025640">
    <property type="entry name" value="GYF_2"/>
</dbReference>
<accession>A0ABS5I3D8</accession>
<feature type="compositionally biased region" description="Basic residues" evidence="1">
    <location>
        <begin position="306"/>
        <end position="315"/>
    </location>
</feature>
<evidence type="ECO:0000313" key="3">
    <source>
        <dbReference type="EMBL" id="MBR9728539.1"/>
    </source>
</evidence>
<proteinExistence type="predicted"/>
<gene>
    <name evidence="3" type="ORF">G3R48_11185</name>
</gene>
<sequence length="315" mass="35210">MTKWFISQNGDVTGPISETEAMALVQTAPDCYGWNPSFTHWKPVGSIAEFSALVPAITPPAQIPQSMIDGFATKKQELFTKMEAMEDVVKFTKTYLYELEQEINIYKRLTNNLTDEVKGNIRPFEQKHDSYHVTFDELVNALSIAKAEVHDVVNEFEKRVAQREAETLASQSISPAAANIADLHDNVAEIKPRTAAVDNVAVRVKPKDATASLDPVAQSPKKETKPSVDKIEFTEELTQKQQPTETKTGMTGILKSVFKGDAKKSDSQVASNVTTLTTGKDKTHTADVEEPQLIGEEETEAEKENRMRRRSRRRR</sequence>
<dbReference type="EMBL" id="JAAIKR010000010">
    <property type="protein sequence ID" value="MBR9728539.1"/>
    <property type="molecule type" value="Genomic_DNA"/>
</dbReference>
<feature type="region of interest" description="Disordered" evidence="1">
    <location>
        <begin position="258"/>
        <end position="315"/>
    </location>
</feature>
<dbReference type="Proteomes" id="UP000811844">
    <property type="component" value="Unassembled WGS sequence"/>
</dbReference>
<reference evidence="3 4" key="1">
    <citation type="submission" date="2020-02" db="EMBL/GenBank/DDBJ databases">
        <title>Shewanella WXL01 sp. nov., a marine bacterium isolated from green algae in Luhuitou Fringing Reef (Northern South China Sea).</title>
        <authorList>
            <person name="Wang X."/>
        </authorList>
    </citation>
    <scope>NUCLEOTIDE SEQUENCE [LARGE SCALE GENOMIC DNA]</scope>
    <source>
        <strain evidence="3 4">MCCC 1A01895</strain>
    </source>
</reference>
<evidence type="ECO:0000259" key="2">
    <source>
        <dbReference type="Pfam" id="PF14237"/>
    </source>
</evidence>
<evidence type="ECO:0000256" key="1">
    <source>
        <dbReference type="SAM" id="MobiDB-lite"/>
    </source>
</evidence>
<keyword evidence="4" id="KW-1185">Reference proteome</keyword>
<protein>
    <submittedName>
        <fullName evidence="3">DUF4339 domain-containing protein</fullName>
    </submittedName>
</protein>
<evidence type="ECO:0000313" key="4">
    <source>
        <dbReference type="Proteomes" id="UP000811844"/>
    </source>
</evidence>
<feature type="domain" description="GYF" evidence="2">
    <location>
        <begin position="4"/>
        <end position="50"/>
    </location>
</feature>
<dbReference type="Pfam" id="PF14237">
    <property type="entry name" value="GYF_2"/>
    <property type="match status" value="1"/>
</dbReference>
<organism evidence="3 4">
    <name type="scientific">Shewanella intestini</name>
    <dbReference type="NCBI Taxonomy" id="2017544"/>
    <lineage>
        <taxon>Bacteria</taxon>
        <taxon>Pseudomonadati</taxon>
        <taxon>Pseudomonadota</taxon>
        <taxon>Gammaproteobacteria</taxon>
        <taxon>Alteromonadales</taxon>
        <taxon>Shewanellaceae</taxon>
        <taxon>Shewanella</taxon>
    </lineage>
</organism>
<comment type="caution">
    <text evidence="3">The sequence shown here is derived from an EMBL/GenBank/DDBJ whole genome shotgun (WGS) entry which is preliminary data.</text>
</comment>
<name>A0ABS5I3D8_9GAMM</name>